<dbReference type="CDD" id="cd16936">
    <property type="entry name" value="HATPase_RsbW-like"/>
    <property type="match status" value="1"/>
</dbReference>
<dbReference type="InterPro" id="IPR036890">
    <property type="entry name" value="HATPase_C_sf"/>
</dbReference>
<dbReference type="Gene3D" id="3.30.565.10">
    <property type="entry name" value="Histidine kinase-like ATPase, C-terminal domain"/>
    <property type="match status" value="1"/>
</dbReference>
<evidence type="ECO:0000256" key="1">
    <source>
        <dbReference type="ARBA" id="ARBA00022527"/>
    </source>
</evidence>
<dbReference type="GO" id="GO:0004674">
    <property type="term" value="F:protein serine/threonine kinase activity"/>
    <property type="evidence" value="ECO:0007669"/>
    <property type="project" value="UniProtKB-KW"/>
</dbReference>
<dbReference type="PANTHER" id="PTHR35526">
    <property type="entry name" value="ANTI-SIGMA-F FACTOR RSBW-RELATED"/>
    <property type="match status" value="1"/>
</dbReference>
<reference evidence="3 4" key="1">
    <citation type="submission" date="2017-10" db="EMBL/GenBank/DDBJ databases">
        <title>Sequencing the genomes of 1000 actinobacteria strains.</title>
        <authorList>
            <person name="Klenk H.-P."/>
        </authorList>
    </citation>
    <scope>NUCLEOTIDE SEQUENCE [LARGE SCALE GENOMIC DNA]</scope>
    <source>
        <strain evidence="3 4">DSM 18966</strain>
    </source>
</reference>
<protein>
    <submittedName>
        <fullName evidence="3">Histidine kinase-like protein</fullName>
    </submittedName>
</protein>
<keyword evidence="3" id="KW-0808">Transferase</keyword>
<dbReference type="SUPFAM" id="SSF55874">
    <property type="entry name" value="ATPase domain of HSP90 chaperone/DNA topoisomerase II/histidine kinase"/>
    <property type="match status" value="1"/>
</dbReference>
<dbReference type="InterPro" id="IPR003594">
    <property type="entry name" value="HATPase_dom"/>
</dbReference>
<accession>A0A2A9E7A5</accession>
<dbReference type="OrthoDB" id="3297757at2"/>
<dbReference type="EMBL" id="PDJG01000001">
    <property type="protein sequence ID" value="PFG34838.1"/>
    <property type="molecule type" value="Genomic_DNA"/>
</dbReference>
<gene>
    <name evidence="3" type="ORF">ATL42_2766</name>
</gene>
<feature type="domain" description="Histidine kinase/HSP90-like ATPase" evidence="2">
    <location>
        <begin position="26"/>
        <end position="137"/>
    </location>
</feature>
<proteinExistence type="predicted"/>
<sequence>MTLLQTRTPPDGFRLVQRWELDSVHALAGLRSSLHEVITGEAEMPAEDLTETPARIVLVASELATNALRHATAPRTVRLFARDHELLLDVVDHDPATPPVVSGGRPLGEGGFGLRLAQRLASQVGWYSRGTAKHVWASFPVTDHETVACGPRALDGMRLGPRSQAVA</sequence>
<dbReference type="InterPro" id="IPR050267">
    <property type="entry name" value="Anti-sigma-factor_SerPK"/>
</dbReference>
<name>A0A2A9E7A5_9MICO</name>
<keyword evidence="1" id="KW-0723">Serine/threonine-protein kinase</keyword>
<dbReference type="Proteomes" id="UP000225548">
    <property type="component" value="Unassembled WGS sequence"/>
</dbReference>
<dbReference type="PANTHER" id="PTHR35526:SF3">
    <property type="entry name" value="ANTI-SIGMA-F FACTOR RSBW"/>
    <property type="match status" value="1"/>
</dbReference>
<dbReference type="AlphaFoldDB" id="A0A2A9E7A5"/>
<dbReference type="Pfam" id="PF13581">
    <property type="entry name" value="HATPase_c_2"/>
    <property type="match status" value="1"/>
</dbReference>
<evidence type="ECO:0000259" key="2">
    <source>
        <dbReference type="Pfam" id="PF13581"/>
    </source>
</evidence>
<evidence type="ECO:0000313" key="4">
    <source>
        <dbReference type="Proteomes" id="UP000225548"/>
    </source>
</evidence>
<keyword evidence="3" id="KW-0418">Kinase</keyword>
<keyword evidence="4" id="KW-1185">Reference proteome</keyword>
<evidence type="ECO:0000313" key="3">
    <source>
        <dbReference type="EMBL" id="PFG34838.1"/>
    </source>
</evidence>
<comment type="caution">
    <text evidence="3">The sequence shown here is derived from an EMBL/GenBank/DDBJ whole genome shotgun (WGS) entry which is preliminary data.</text>
</comment>
<organism evidence="3 4">
    <name type="scientific">Sanguibacter antarcticus</name>
    <dbReference type="NCBI Taxonomy" id="372484"/>
    <lineage>
        <taxon>Bacteria</taxon>
        <taxon>Bacillati</taxon>
        <taxon>Actinomycetota</taxon>
        <taxon>Actinomycetes</taxon>
        <taxon>Micrococcales</taxon>
        <taxon>Sanguibacteraceae</taxon>
        <taxon>Sanguibacter</taxon>
    </lineage>
</organism>